<dbReference type="GO" id="GO:0046983">
    <property type="term" value="F:protein dimerization activity"/>
    <property type="evidence" value="ECO:0007669"/>
    <property type="project" value="InterPro"/>
</dbReference>
<dbReference type="Gene3D" id="1.20.5.1930">
    <property type="match status" value="1"/>
</dbReference>
<evidence type="ECO:0000256" key="1">
    <source>
        <dbReference type="ARBA" id="ARBA00000085"/>
    </source>
</evidence>
<dbReference type="InterPro" id="IPR036890">
    <property type="entry name" value="HATPase_C_sf"/>
</dbReference>
<evidence type="ECO:0000256" key="9">
    <source>
        <dbReference type="SAM" id="Phobius"/>
    </source>
</evidence>
<dbReference type="Pfam" id="PF23539">
    <property type="entry name" value="DUF7134"/>
    <property type="match status" value="1"/>
</dbReference>
<keyword evidence="4" id="KW-0808">Transferase</keyword>
<keyword evidence="8" id="KW-0902">Two-component regulatory system</keyword>
<keyword evidence="7" id="KW-0067">ATP-binding</keyword>
<evidence type="ECO:0000256" key="5">
    <source>
        <dbReference type="ARBA" id="ARBA00022741"/>
    </source>
</evidence>
<sequence>MTSPGPRRRGDRRGYRQAVESELHPVFTRPLSRGQLVALDWVAGLVAAVVLAAAMTAAPGPDVPLWTVWLVAAGAGLPVGLRRRYPLAVCAVVAVLAVVSLLLRPTWQAFAPVAVAVYPVALTASGRRWLPTSLVGWAAVLAGLAATSAGAPRTSLDVGLLLVGLTLVAGSWTVGRAVRERRAYAARSAGQLAERAVTEERLRIARELHDVVAHSIGVIAVKAGVASHVIHERPDEAHDALRVIAATSRDALGEMRHLLGALRSDVDGQAAQLRPVPGVAGLPDLVRQAAALGVRAELTVRGVDRLPEGTSLAVYRIVQEALTNVGKHAAPATCAVLVDAVGHEVRVEVTDNGGTRRAPRPDVQRGGHGLIGMRERVLTHGGVFAAGPRPGGGFQVSARLPYQPTEESTA</sequence>
<evidence type="ECO:0000313" key="13">
    <source>
        <dbReference type="EMBL" id="MCP2169256.1"/>
    </source>
</evidence>
<dbReference type="CDD" id="cd16917">
    <property type="entry name" value="HATPase_UhpB-NarQ-NarX-like"/>
    <property type="match status" value="1"/>
</dbReference>
<evidence type="ECO:0000256" key="2">
    <source>
        <dbReference type="ARBA" id="ARBA00012438"/>
    </source>
</evidence>
<comment type="caution">
    <text evidence="13">The sequence shown here is derived from an EMBL/GenBank/DDBJ whole genome shotgun (WGS) entry which is preliminary data.</text>
</comment>
<dbReference type="EMBL" id="JAMTCK010000017">
    <property type="protein sequence ID" value="MCP2169256.1"/>
    <property type="molecule type" value="Genomic_DNA"/>
</dbReference>
<dbReference type="Gene3D" id="3.30.565.10">
    <property type="entry name" value="Histidine kinase-like ATPase, C-terminal domain"/>
    <property type="match status" value="1"/>
</dbReference>
<keyword evidence="5" id="KW-0547">Nucleotide-binding</keyword>
<evidence type="ECO:0000259" key="11">
    <source>
        <dbReference type="Pfam" id="PF07730"/>
    </source>
</evidence>
<feature type="domain" description="Signal transduction histidine kinase subgroup 3 dimerisation and phosphoacceptor" evidence="11">
    <location>
        <begin position="200"/>
        <end position="265"/>
    </location>
</feature>
<dbReference type="Pfam" id="PF02518">
    <property type="entry name" value="HATPase_c"/>
    <property type="match status" value="1"/>
</dbReference>
<evidence type="ECO:0000256" key="3">
    <source>
        <dbReference type="ARBA" id="ARBA00022553"/>
    </source>
</evidence>
<dbReference type="EC" id="2.7.13.3" evidence="2"/>
<dbReference type="GO" id="GO:0000155">
    <property type="term" value="F:phosphorelay sensor kinase activity"/>
    <property type="evidence" value="ECO:0007669"/>
    <property type="project" value="InterPro"/>
</dbReference>
<organism evidence="13 14">
    <name type="scientific">Goodfellowiella coeruleoviolacea</name>
    <dbReference type="NCBI Taxonomy" id="334858"/>
    <lineage>
        <taxon>Bacteria</taxon>
        <taxon>Bacillati</taxon>
        <taxon>Actinomycetota</taxon>
        <taxon>Actinomycetes</taxon>
        <taxon>Pseudonocardiales</taxon>
        <taxon>Pseudonocardiaceae</taxon>
        <taxon>Goodfellowiella</taxon>
    </lineage>
</organism>
<accession>A0AAE3GJA7</accession>
<dbReference type="GO" id="GO:0016020">
    <property type="term" value="C:membrane"/>
    <property type="evidence" value="ECO:0007669"/>
    <property type="project" value="InterPro"/>
</dbReference>
<dbReference type="PANTHER" id="PTHR24421">
    <property type="entry name" value="NITRATE/NITRITE SENSOR PROTEIN NARX-RELATED"/>
    <property type="match status" value="1"/>
</dbReference>
<dbReference type="Pfam" id="PF07730">
    <property type="entry name" value="HisKA_3"/>
    <property type="match status" value="1"/>
</dbReference>
<keyword evidence="6 13" id="KW-0418">Kinase</keyword>
<feature type="transmembrane region" description="Helical" evidence="9">
    <location>
        <begin position="158"/>
        <end position="178"/>
    </location>
</feature>
<keyword evidence="9" id="KW-0812">Transmembrane</keyword>
<dbReference type="PANTHER" id="PTHR24421:SF10">
    <property type="entry name" value="NITRATE_NITRITE SENSOR PROTEIN NARQ"/>
    <property type="match status" value="1"/>
</dbReference>
<dbReference type="Proteomes" id="UP001206128">
    <property type="component" value="Unassembled WGS sequence"/>
</dbReference>
<dbReference type="SUPFAM" id="SSF55874">
    <property type="entry name" value="ATPase domain of HSP90 chaperone/DNA topoisomerase II/histidine kinase"/>
    <property type="match status" value="1"/>
</dbReference>
<comment type="catalytic activity">
    <reaction evidence="1">
        <text>ATP + protein L-histidine = ADP + protein N-phospho-L-histidine.</text>
        <dbReference type="EC" id="2.7.13.3"/>
    </reaction>
</comment>
<dbReference type="InterPro" id="IPR003594">
    <property type="entry name" value="HATPase_dom"/>
</dbReference>
<dbReference type="InterPro" id="IPR055558">
    <property type="entry name" value="DUF7134"/>
</dbReference>
<evidence type="ECO:0000259" key="10">
    <source>
        <dbReference type="Pfam" id="PF02518"/>
    </source>
</evidence>
<reference evidence="13" key="1">
    <citation type="submission" date="2022-06" db="EMBL/GenBank/DDBJ databases">
        <title>Genomic Encyclopedia of Archaeal and Bacterial Type Strains, Phase II (KMG-II): from individual species to whole genera.</title>
        <authorList>
            <person name="Goeker M."/>
        </authorList>
    </citation>
    <scope>NUCLEOTIDE SEQUENCE</scope>
    <source>
        <strain evidence="13">DSM 43935</strain>
    </source>
</reference>
<protein>
    <recommendedName>
        <fullName evidence="2">histidine kinase</fullName>
        <ecNumber evidence="2">2.7.13.3</ecNumber>
    </recommendedName>
</protein>
<evidence type="ECO:0000256" key="7">
    <source>
        <dbReference type="ARBA" id="ARBA00022840"/>
    </source>
</evidence>
<evidence type="ECO:0000256" key="4">
    <source>
        <dbReference type="ARBA" id="ARBA00022679"/>
    </source>
</evidence>
<dbReference type="InterPro" id="IPR050482">
    <property type="entry name" value="Sensor_HK_TwoCompSys"/>
</dbReference>
<keyword evidence="9" id="KW-0472">Membrane</keyword>
<evidence type="ECO:0000256" key="6">
    <source>
        <dbReference type="ARBA" id="ARBA00022777"/>
    </source>
</evidence>
<keyword evidence="9" id="KW-1133">Transmembrane helix</keyword>
<proteinExistence type="predicted"/>
<name>A0AAE3GJA7_9PSEU</name>
<feature type="transmembrane region" description="Helical" evidence="9">
    <location>
        <begin position="85"/>
        <end position="103"/>
    </location>
</feature>
<feature type="transmembrane region" description="Helical" evidence="9">
    <location>
        <begin position="36"/>
        <end position="57"/>
    </location>
</feature>
<gene>
    <name evidence="13" type="ORF">LX83_006140</name>
</gene>
<dbReference type="AlphaFoldDB" id="A0AAE3GJA7"/>
<feature type="domain" description="Histidine kinase/HSP90-like ATPase" evidence="10">
    <location>
        <begin position="311"/>
        <end position="403"/>
    </location>
</feature>
<feature type="transmembrane region" description="Helical" evidence="9">
    <location>
        <begin position="134"/>
        <end position="152"/>
    </location>
</feature>
<evidence type="ECO:0000256" key="8">
    <source>
        <dbReference type="ARBA" id="ARBA00023012"/>
    </source>
</evidence>
<feature type="transmembrane region" description="Helical" evidence="9">
    <location>
        <begin position="63"/>
        <end position="80"/>
    </location>
</feature>
<dbReference type="GO" id="GO:0005524">
    <property type="term" value="F:ATP binding"/>
    <property type="evidence" value="ECO:0007669"/>
    <property type="project" value="UniProtKB-KW"/>
</dbReference>
<evidence type="ECO:0000259" key="12">
    <source>
        <dbReference type="Pfam" id="PF23539"/>
    </source>
</evidence>
<keyword evidence="3" id="KW-0597">Phosphoprotein</keyword>
<keyword evidence="14" id="KW-1185">Reference proteome</keyword>
<evidence type="ECO:0000313" key="14">
    <source>
        <dbReference type="Proteomes" id="UP001206128"/>
    </source>
</evidence>
<dbReference type="InterPro" id="IPR011712">
    <property type="entry name" value="Sig_transdc_His_kin_sub3_dim/P"/>
</dbReference>
<feature type="domain" description="DUF7134" evidence="12">
    <location>
        <begin position="39"/>
        <end position="182"/>
    </location>
</feature>